<dbReference type="InterPro" id="IPR006089">
    <property type="entry name" value="Acyl-CoA_DH_CS"/>
</dbReference>
<dbReference type="GO" id="GO:0050660">
    <property type="term" value="F:flavin adenine dinucleotide binding"/>
    <property type="evidence" value="ECO:0007669"/>
    <property type="project" value="InterPro"/>
</dbReference>
<dbReference type="Pfam" id="PF00441">
    <property type="entry name" value="Acyl-CoA_dh_1"/>
    <property type="match status" value="1"/>
</dbReference>
<feature type="domain" description="Acyl-CoA dehydrogenase/oxidase C-terminal" evidence="7">
    <location>
        <begin position="232"/>
        <end position="378"/>
    </location>
</feature>
<name>A0A931A6C7_9ACTN</name>
<dbReference type="SUPFAM" id="SSF47203">
    <property type="entry name" value="Acyl-CoA dehydrogenase C-terminal domain-like"/>
    <property type="match status" value="1"/>
</dbReference>
<dbReference type="Gene3D" id="1.10.540.10">
    <property type="entry name" value="Acyl-CoA dehydrogenase/oxidase, N-terminal domain"/>
    <property type="match status" value="1"/>
</dbReference>
<dbReference type="PANTHER" id="PTHR43884:SF12">
    <property type="entry name" value="ISOVALERYL-COA DEHYDROGENASE, MITOCHONDRIAL-RELATED"/>
    <property type="match status" value="1"/>
</dbReference>
<dbReference type="Pfam" id="PF02771">
    <property type="entry name" value="Acyl-CoA_dh_N"/>
    <property type="match status" value="1"/>
</dbReference>
<dbReference type="GO" id="GO:0003995">
    <property type="term" value="F:acyl-CoA dehydrogenase activity"/>
    <property type="evidence" value="ECO:0007669"/>
    <property type="project" value="InterPro"/>
</dbReference>
<reference evidence="10" key="1">
    <citation type="submission" date="2020-11" db="EMBL/GenBank/DDBJ databases">
        <title>Whole-genome analyses of Nonomuraea sp. K274.</title>
        <authorList>
            <person name="Veyisoglu A."/>
        </authorList>
    </citation>
    <scope>NUCLEOTIDE SEQUENCE</scope>
    <source>
        <strain evidence="10">K274</strain>
    </source>
</reference>
<dbReference type="InterPro" id="IPR009100">
    <property type="entry name" value="AcylCoA_DH/oxidase_NM_dom_sf"/>
</dbReference>
<keyword evidence="3 6" id="KW-0285">Flavoprotein</keyword>
<comment type="similarity">
    <text evidence="2 6">Belongs to the acyl-CoA dehydrogenase family.</text>
</comment>
<dbReference type="SUPFAM" id="SSF56645">
    <property type="entry name" value="Acyl-CoA dehydrogenase NM domain-like"/>
    <property type="match status" value="1"/>
</dbReference>
<dbReference type="InterPro" id="IPR036250">
    <property type="entry name" value="AcylCo_DH-like_C"/>
</dbReference>
<dbReference type="PROSITE" id="PS00072">
    <property type="entry name" value="ACYL_COA_DH_1"/>
    <property type="match status" value="1"/>
</dbReference>
<keyword evidence="11" id="KW-1185">Reference proteome</keyword>
<dbReference type="Gene3D" id="2.40.110.10">
    <property type="entry name" value="Butyryl-CoA Dehydrogenase, subunit A, domain 2"/>
    <property type="match status" value="1"/>
</dbReference>
<accession>A0A931A6C7</accession>
<evidence type="ECO:0000256" key="4">
    <source>
        <dbReference type="ARBA" id="ARBA00022827"/>
    </source>
</evidence>
<comment type="cofactor">
    <cofactor evidence="1 6">
        <name>FAD</name>
        <dbReference type="ChEBI" id="CHEBI:57692"/>
    </cofactor>
</comment>
<evidence type="ECO:0000256" key="1">
    <source>
        <dbReference type="ARBA" id="ARBA00001974"/>
    </source>
</evidence>
<evidence type="ECO:0000259" key="9">
    <source>
        <dbReference type="Pfam" id="PF02771"/>
    </source>
</evidence>
<feature type="domain" description="Acyl-CoA dehydrogenase/oxidase N-terminal" evidence="9">
    <location>
        <begin position="6"/>
        <end position="119"/>
    </location>
</feature>
<evidence type="ECO:0000256" key="6">
    <source>
        <dbReference type="RuleBase" id="RU362125"/>
    </source>
</evidence>
<dbReference type="InterPro" id="IPR037069">
    <property type="entry name" value="AcylCoA_DH/ox_N_sf"/>
</dbReference>
<comment type="caution">
    <text evidence="10">The sequence shown here is derived from an EMBL/GenBank/DDBJ whole genome shotgun (WGS) entry which is preliminary data.</text>
</comment>
<dbReference type="FunFam" id="2.40.110.10:FF:000002">
    <property type="entry name" value="Acyl-CoA dehydrogenase fadE12"/>
    <property type="match status" value="1"/>
</dbReference>
<dbReference type="PANTHER" id="PTHR43884">
    <property type="entry name" value="ACYL-COA DEHYDROGENASE"/>
    <property type="match status" value="1"/>
</dbReference>
<dbReference type="InterPro" id="IPR046373">
    <property type="entry name" value="Acyl-CoA_Oxase/DH_mid-dom_sf"/>
</dbReference>
<gene>
    <name evidence="10" type="ORF">ITP53_15240</name>
</gene>
<evidence type="ECO:0000259" key="7">
    <source>
        <dbReference type="Pfam" id="PF00441"/>
    </source>
</evidence>
<evidence type="ECO:0000313" key="11">
    <source>
        <dbReference type="Proteomes" id="UP000605361"/>
    </source>
</evidence>
<dbReference type="InterPro" id="IPR006091">
    <property type="entry name" value="Acyl-CoA_Oxase/DH_mid-dom"/>
</dbReference>
<dbReference type="EMBL" id="JADOGI010000038">
    <property type="protein sequence ID" value="MBF8187066.1"/>
    <property type="molecule type" value="Genomic_DNA"/>
</dbReference>
<sequence>MDFSISAEQRNLQSRVIRFAQSELGTEAEFHDREGSFDLAGWRRCADFGVLGWPVPREYGGGGLDLFDTVLALEALGYGCHDNGLVFAVNNHLWACAVYLTRHGSDSLRARFLPELVFGRMIGAHALTEAGAGSDIAAMETVAQRSGDHWVLNGVKSFVSNGPVADVFIVFARTSDAAAPQRALSAFVVTRDMPGVAVTDTFDKSGLRSCPMGEITFDECRIPADHMLGVEGDGHHIFSATAAWERGMMFASQVGVLRRLVEAGMRQAKSRQQFGRPIGAFQSVAHDLADANLRLELARLLLYKVAWLHQRDRTALLESAMLKLYVSETVRDTALSLMQLHGARGYLTAWGIEREVRDALAGTIYAGTSQMQREAIAQLLGLPSGLGARREPTGQAVRA</sequence>
<dbReference type="InterPro" id="IPR013786">
    <property type="entry name" value="AcylCoA_DH/ox_N"/>
</dbReference>
<keyword evidence="5 6" id="KW-0560">Oxidoreductase</keyword>
<dbReference type="Pfam" id="PF02770">
    <property type="entry name" value="Acyl-CoA_dh_M"/>
    <property type="match status" value="1"/>
</dbReference>
<dbReference type="Proteomes" id="UP000605361">
    <property type="component" value="Unassembled WGS sequence"/>
</dbReference>
<evidence type="ECO:0000259" key="8">
    <source>
        <dbReference type="Pfam" id="PF02770"/>
    </source>
</evidence>
<dbReference type="AlphaFoldDB" id="A0A931A6C7"/>
<evidence type="ECO:0000256" key="2">
    <source>
        <dbReference type="ARBA" id="ARBA00009347"/>
    </source>
</evidence>
<evidence type="ECO:0000313" key="10">
    <source>
        <dbReference type="EMBL" id="MBF8187066.1"/>
    </source>
</evidence>
<keyword evidence="4 6" id="KW-0274">FAD</keyword>
<protein>
    <submittedName>
        <fullName evidence="10">Acyl-CoA dehydrogenase family protein</fullName>
    </submittedName>
</protein>
<dbReference type="Gene3D" id="1.20.140.10">
    <property type="entry name" value="Butyryl-CoA Dehydrogenase, subunit A, domain 3"/>
    <property type="match status" value="1"/>
</dbReference>
<evidence type="ECO:0000256" key="5">
    <source>
        <dbReference type="ARBA" id="ARBA00023002"/>
    </source>
</evidence>
<dbReference type="RefSeq" id="WP_195896035.1">
    <property type="nucleotide sequence ID" value="NZ_JADOGI010000038.1"/>
</dbReference>
<evidence type="ECO:0000256" key="3">
    <source>
        <dbReference type="ARBA" id="ARBA00022630"/>
    </source>
</evidence>
<dbReference type="PIRSF" id="PIRSF016578">
    <property type="entry name" value="HsaA"/>
    <property type="match status" value="1"/>
</dbReference>
<proteinExistence type="inferred from homology"/>
<organism evidence="10 11">
    <name type="scientific">Nonomuraea cypriaca</name>
    <dbReference type="NCBI Taxonomy" id="1187855"/>
    <lineage>
        <taxon>Bacteria</taxon>
        <taxon>Bacillati</taxon>
        <taxon>Actinomycetota</taxon>
        <taxon>Actinomycetes</taxon>
        <taxon>Streptosporangiales</taxon>
        <taxon>Streptosporangiaceae</taxon>
        <taxon>Nonomuraea</taxon>
    </lineage>
</organism>
<feature type="domain" description="Acyl-CoA oxidase/dehydrogenase middle" evidence="8">
    <location>
        <begin position="124"/>
        <end position="220"/>
    </location>
</feature>
<dbReference type="InterPro" id="IPR009075">
    <property type="entry name" value="AcylCo_DH/oxidase_C"/>
</dbReference>